<keyword evidence="1" id="KW-0812">Transmembrane</keyword>
<keyword evidence="1" id="KW-0472">Membrane</keyword>
<dbReference type="RefSeq" id="WP_238749358.1">
    <property type="nucleotide sequence ID" value="NZ_CAKLPZ010000001.1"/>
</dbReference>
<evidence type="ECO:0000313" key="2">
    <source>
        <dbReference type="EMBL" id="CAH0999161.1"/>
    </source>
</evidence>
<proteinExistence type="predicted"/>
<dbReference type="EMBL" id="CAKLPZ010000001">
    <property type="protein sequence ID" value="CAH0999161.1"/>
    <property type="molecule type" value="Genomic_DNA"/>
</dbReference>
<evidence type="ECO:0000313" key="3">
    <source>
        <dbReference type="Proteomes" id="UP000837803"/>
    </source>
</evidence>
<accession>A0ABN8F510</accession>
<evidence type="ECO:0000256" key="1">
    <source>
        <dbReference type="SAM" id="Phobius"/>
    </source>
</evidence>
<name>A0ABN8F510_9BACT</name>
<evidence type="ECO:0008006" key="4">
    <source>
        <dbReference type="Google" id="ProtNLM"/>
    </source>
</evidence>
<organism evidence="2 3">
    <name type="scientific">Neolewinella maritima</name>
    <dbReference type="NCBI Taxonomy" id="1383882"/>
    <lineage>
        <taxon>Bacteria</taxon>
        <taxon>Pseudomonadati</taxon>
        <taxon>Bacteroidota</taxon>
        <taxon>Saprospiria</taxon>
        <taxon>Saprospirales</taxon>
        <taxon>Lewinellaceae</taxon>
        <taxon>Neolewinella</taxon>
    </lineage>
</organism>
<dbReference type="Proteomes" id="UP000837803">
    <property type="component" value="Unassembled WGS sequence"/>
</dbReference>
<comment type="caution">
    <text evidence="2">The sequence shown here is derived from an EMBL/GenBank/DDBJ whole genome shotgun (WGS) entry which is preliminary data.</text>
</comment>
<protein>
    <recommendedName>
        <fullName evidence="4">Arrestin-like N-terminal domain-containing protein</fullName>
    </recommendedName>
</protein>
<keyword evidence="3" id="KW-1185">Reference proteome</keyword>
<gene>
    <name evidence="2" type="ORF">LEM8419_00458</name>
</gene>
<feature type="transmembrane region" description="Helical" evidence="1">
    <location>
        <begin position="196"/>
        <end position="216"/>
    </location>
</feature>
<feature type="transmembrane region" description="Helical" evidence="1">
    <location>
        <begin position="170"/>
        <end position="190"/>
    </location>
</feature>
<keyword evidence="1" id="KW-1133">Transmembrane helix</keyword>
<sequence>MHRPHHSGHPPWGRKLHRPASLATSTSVWKGLRVSLTPKQGKRFRIGERIAGTVTFPPALNPTAYRWEVTYTQRVQSRESEQLVVLGRVAQHASDITTGPTYPFRFSRPISGIDYRSREVHIEYYVEVSIYAIAGAVEPLLTRRVGVQVVQAGIAYAVEPVVLPLLKADAGTVLAGAAGALFVTAAMVLISTQLALWFGVLVGIPLLLRGVHYGLTRHYFGRAGLRIGPSWDLGDVHFDPDGRFGLLDATLVLRVTERATYTDEEGNPRVRRREVYRQTTHLLDAVAQKTLTGEQTIRLALPAPDDLLPTSTTTRKIACFWDLTYRRKLTYWPIPLRKRWPLRVSMKRKSR</sequence>
<reference evidence="2" key="1">
    <citation type="submission" date="2021-12" db="EMBL/GenBank/DDBJ databases">
        <authorList>
            <person name="Rodrigo-Torres L."/>
            <person name="Arahal R. D."/>
            <person name="Lucena T."/>
        </authorList>
    </citation>
    <scope>NUCLEOTIDE SEQUENCE</scope>
    <source>
        <strain evidence="2">CECT 8419</strain>
    </source>
</reference>